<organism evidence="2 3">
    <name type="scientific">Actinidia rufa</name>
    <dbReference type="NCBI Taxonomy" id="165716"/>
    <lineage>
        <taxon>Eukaryota</taxon>
        <taxon>Viridiplantae</taxon>
        <taxon>Streptophyta</taxon>
        <taxon>Embryophyta</taxon>
        <taxon>Tracheophyta</taxon>
        <taxon>Spermatophyta</taxon>
        <taxon>Magnoliopsida</taxon>
        <taxon>eudicotyledons</taxon>
        <taxon>Gunneridae</taxon>
        <taxon>Pentapetalae</taxon>
        <taxon>asterids</taxon>
        <taxon>Ericales</taxon>
        <taxon>Actinidiaceae</taxon>
        <taxon>Actinidia</taxon>
    </lineage>
</organism>
<dbReference type="InterPro" id="IPR025422">
    <property type="entry name" value="TGA_domain"/>
</dbReference>
<feature type="domain" description="DOG1" evidence="1">
    <location>
        <begin position="6"/>
        <end position="250"/>
    </location>
</feature>
<dbReference type="PROSITE" id="PS51806">
    <property type="entry name" value="DOG1"/>
    <property type="match status" value="1"/>
</dbReference>
<protein>
    <recommendedName>
        <fullName evidence="1">DOG1 domain-containing protein</fullName>
    </recommendedName>
</protein>
<dbReference type="Proteomes" id="UP000585474">
    <property type="component" value="Unassembled WGS sequence"/>
</dbReference>
<keyword evidence="3" id="KW-1185">Reference proteome</keyword>
<evidence type="ECO:0000259" key="1">
    <source>
        <dbReference type="PROSITE" id="PS51806"/>
    </source>
</evidence>
<dbReference type="EMBL" id="BJWL01000023">
    <property type="protein sequence ID" value="GFZ12395.1"/>
    <property type="molecule type" value="Genomic_DNA"/>
</dbReference>
<proteinExistence type="predicted"/>
<reference evidence="2 3" key="1">
    <citation type="submission" date="2019-07" db="EMBL/GenBank/DDBJ databases">
        <title>De Novo Assembly of kiwifruit Actinidia rufa.</title>
        <authorList>
            <person name="Sugita-Konishi S."/>
            <person name="Sato K."/>
            <person name="Mori E."/>
            <person name="Abe Y."/>
            <person name="Kisaki G."/>
            <person name="Hamano K."/>
            <person name="Suezawa K."/>
            <person name="Otani M."/>
            <person name="Fukuda T."/>
            <person name="Manabe T."/>
            <person name="Gomi K."/>
            <person name="Tabuchi M."/>
            <person name="Akimitsu K."/>
            <person name="Kataoka I."/>
        </authorList>
    </citation>
    <scope>NUCLEOTIDE SEQUENCE [LARGE SCALE GENOMIC DNA]</scope>
    <source>
        <strain evidence="3">cv. Fuchu</strain>
    </source>
</reference>
<dbReference type="Pfam" id="PF14144">
    <property type="entry name" value="DOG1"/>
    <property type="match status" value="1"/>
</dbReference>
<evidence type="ECO:0000313" key="2">
    <source>
        <dbReference type="EMBL" id="GFZ12395.1"/>
    </source>
</evidence>
<dbReference type="AlphaFoldDB" id="A0A7J0GNN0"/>
<sequence>MATSDHGRFKCCFHDWIAKQYQDLDELVDALASFPLDDERLQLLTKKSVEHFQGYLDDRALLSENNAPSFLSPSWCTTFENSFLWLGGCRPSLSIRLVYALCGSEMEAHLHEYLLGERTGNLGEISAHQLNLINNLHSKTIREEDKLSAQMASLQAHSNKICLEDVVDEPLSSIVKKSVNVGESSQDVDRALDAHALALGHMLSDADKLRLSTMKELMDILTPLQAVDLLVATKKLHLSIHAWGKRRDEGIGKV</sequence>
<gene>
    <name evidence="2" type="ORF">Acr_23g0007800</name>
</gene>
<comment type="caution">
    <text evidence="2">The sequence shown here is derived from an EMBL/GenBank/DDBJ whole genome shotgun (WGS) entry which is preliminary data.</text>
</comment>
<dbReference type="PANTHER" id="PTHR46354:SF7">
    <property type="entry name" value="PROTEIN DOG1-LIKE 1"/>
    <property type="match status" value="1"/>
</dbReference>
<dbReference type="OrthoDB" id="1897224at2759"/>
<name>A0A7J0GNN0_9ERIC</name>
<dbReference type="PANTHER" id="PTHR46354">
    <property type="entry name" value="DOG1 DOMAIN-CONTAINING PROTEIN"/>
    <property type="match status" value="1"/>
</dbReference>
<evidence type="ECO:0000313" key="3">
    <source>
        <dbReference type="Proteomes" id="UP000585474"/>
    </source>
</evidence>
<dbReference type="InterPro" id="IPR051886">
    <property type="entry name" value="Seed_Dev/Stress_Resp_Reg"/>
</dbReference>
<accession>A0A7J0GNN0</accession>
<dbReference type="GO" id="GO:0006351">
    <property type="term" value="P:DNA-templated transcription"/>
    <property type="evidence" value="ECO:0007669"/>
    <property type="project" value="InterPro"/>
</dbReference>
<dbReference type="GO" id="GO:0043565">
    <property type="term" value="F:sequence-specific DNA binding"/>
    <property type="evidence" value="ECO:0007669"/>
    <property type="project" value="InterPro"/>
</dbReference>